<evidence type="ECO:0000313" key="1">
    <source>
        <dbReference type="EMBL" id="ELA34724.1"/>
    </source>
</evidence>
<name>L2G7S7_COLFN</name>
<protein>
    <submittedName>
        <fullName evidence="1">Uncharacterized protein</fullName>
    </submittedName>
</protein>
<reference evidence="1" key="1">
    <citation type="submission" date="2012-08" db="EMBL/GenBank/DDBJ databases">
        <title>Genome analysis of Colletotrichum orbiculare and Colletotrichum fructicola.</title>
        <authorList>
            <person name="Gan P.H.P."/>
            <person name="Ikeda K."/>
            <person name="Irieda H."/>
            <person name="Narusaka M."/>
            <person name="O'Connell R.J."/>
            <person name="Narusaka Y."/>
            <person name="Takano Y."/>
            <person name="Kubo Y."/>
            <person name="Shirasu K."/>
        </authorList>
    </citation>
    <scope>NUCLEOTIDE SEQUENCE</scope>
    <source>
        <strain evidence="1">Nara gc5</strain>
    </source>
</reference>
<dbReference type="EMBL" id="KB020599">
    <property type="protein sequence ID" value="ELA34724.1"/>
    <property type="molecule type" value="Genomic_DNA"/>
</dbReference>
<organism evidence="1">
    <name type="scientific">Colletotrichum fructicola (strain Nara gc5)</name>
    <name type="common">Anthracnose fungus</name>
    <name type="synonym">Colletotrichum gloeosporioides (strain Nara gc5)</name>
    <dbReference type="NCBI Taxonomy" id="1213859"/>
    <lineage>
        <taxon>Eukaryota</taxon>
        <taxon>Fungi</taxon>
        <taxon>Dikarya</taxon>
        <taxon>Ascomycota</taxon>
        <taxon>Pezizomycotina</taxon>
        <taxon>Sordariomycetes</taxon>
        <taxon>Hypocreomycetidae</taxon>
        <taxon>Glomerellales</taxon>
        <taxon>Glomerellaceae</taxon>
        <taxon>Colletotrichum</taxon>
        <taxon>Colletotrichum gloeosporioides species complex</taxon>
    </lineage>
</organism>
<accession>L2G7S7</accession>
<sequence>MPYTDPVRVSWGGGRYTIDSLACSIPFSSFTAIDGTFFDTIDPHRPKLNVDPSSRRPQAGNPTVTEWLNVKSNGVSAELCLTALDTSNRIPRSDDVWTTSAALCRSCSFSDRSYAYR</sequence>
<dbReference type="HOGENOM" id="CLU_2084697_0_0_1"/>
<gene>
    <name evidence="1" type="ORF">CGGC5_5417</name>
</gene>
<dbReference type="AlphaFoldDB" id="L2G7S7"/>
<proteinExistence type="predicted"/>